<comment type="caution">
    <text evidence="1">The sequence shown here is derived from an EMBL/GenBank/DDBJ whole genome shotgun (WGS) entry which is preliminary data.</text>
</comment>
<reference evidence="1" key="1">
    <citation type="submission" date="2017-08" db="EMBL/GenBank/DDBJ databases">
        <authorList>
            <person name="Polle J.E."/>
            <person name="Barry K."/>
            <person name="Cushman J."/>
            <person name="Schmutz J."/>
            <person name="Tran D."/>
            <person name="Hathwaick L.T."/>
            <person name="Yim W.C."/>
            <person name="Jenkins J."/>
            <person name="Mckie-Krisberg Z.M."/>
            <person name="Prochnik S."/>
            <person name="Lindquist E."/>
            <person name="Dockter R.B."/>
            <person name="Adam C."/>
            <person name="Molina H."/>
            <person name="Bunkerborg J."/>
            <person name="Jin E."/>
            <person name="Buchheim M."/>
            <person name="Magnuson J."/>
        </authorList>
    </citation>
    <scope>NUCLEOTIDE SEQUENCE</scope>
    <source>
        <strain evidence="1">CCAP 19/18</strain>
    </source>
</reference>
<proteinExistence type="predicted"/>
<evidence type="ECO:0000313" key="1">
    <source>
        <dbReference type="EMBL" id="KAF5840831.1"/>
    </source>
</evidence>
<accession>A0ABQ7H1V3</accession>
<dbReference type="Proteomes" id="UP000815325">
    <property type="component" value="Unassembled WGS sequence"/>
</dbReference>
<gene>
    <name evidence="1" type="ORF">DUNSADRAFT_15373</name>
</gene>
<protein>
    <recommendedName>
        <fullName evidence="3">Secreted protein</fullName>
    </recommendedName>
</protein>
<dbReference type="EMBL" id="MU069502">
    <property type="protein sequence ID" value="KAF5840831.1"/>
    <property type="molecule type" value="Genomic_DNA"/>
</dbReference>
<evidence type="ECO:0000313" key="2">
    <source>
        <dbReference type="Proteomes" id="UP000815325"/>
    </source>
</evidence>
<keyword evidence="2" id="KW-1185">Reference proteome</keyword>
<sequence>MPLLFSRRLGQTLWIGSCLVCMTRIGSYMPRTLHQQMLGNRALGWLCLQQFSVLIFCMCIWTHSACNVFGCAVINGCLGSKRMSF</sequence>
<organism evidence="1 2">
    <name type="scientific">Dunaliella salina</name>
    <name type="common">Green alga</name>
    <name type="synonym">Protococcus salinus</name>
    <dbReference type="NCBI Taxonomy" id="3046"/>
    <lineage>
        <taxon>Eukaryota</taxon>
        <taxon>Viridiplantae</taxon>
        <taxon>Chlorophyta</taxon>
        <taxon>core chlorophytes</taxon>
        <taxon>Chlorophyceae</taxon>
        <taxon>CS clade</taxon>
        <taxon>Chlamydomonadales</taxon>
        <taxon>Dunaliellaceae</taxon>
        <taxon>Dunaliella</taxon>
    </lineage>
</organism>
<evidence type="ECO:0008006" key="3">
    <source>
        <dbReference type="Google" id="ProtNLM"/>
    </source>
</evidence>
<name>A0ABQ7H1V3_DUNSA</name>